<dbReference type="PANTHER" id="PTHR33599">
    <property type="entry name" value="PROTEIN IDA-LIKE 5"/>
    <property type="match status" value="1"/>
</dbReference>
<dbReference type="PROSITE" id="PS51257">
    <property type="entry name" value="PROKAR_LIPOPROTEIN"/>
    <property type="match status" value="1"/>
</dbReference>
<evidence type="ECO:0000256" key="3">
    <source>
        <dbReference type="ARBA" id="ARBA00022729"/>
    </source>
</evidence>
<evidence type="ECO:0000256" key="4">
    <source>
        <dbReference type="SAM" id="MobiDB-lite"/>
    </source>
</evidence>
<keyword evidence="3 5" id="KW-0732">Signal</keyword>
<evidence type="ECO:0000256" key="5">
    <source>
        <dbReference type="SAM" id="SignalP"/>
    </source>
</evidence>
<feature type="signal peptide" evidence="5">
    <location>
        <begin position="1"/>
        <end position="31"/>
    </location>
</feature>
<evidence type="ECO:0000313" key="6">
    <source>
        <dbReference type="EMBL" id="KAK7858746.1"/>
    </source>
</evidence>
<protein>
    <submittedName>
        <fullName evidence="6">Protein ida</fullName>
    </submittedName>
</protein>
<sequence>MASSLSKSQHASCNTFHVIFFVFLLVGSCTATRPGVMVMVHRKSTVNSEHMKTLPEKNQTGFRYRDYQIFGFFPKGMPVPPSGPSRGHNSAVDSTHN</sequence>
<dbReference type="GO" id="GO:0010227">
    <property type="term" value="P:floral organ abscission"/>
    <property type="evidence" value="ECO:0007669"/>
    <property type="project" value="InterPro"/>
</dbReference>
<accession>A0AAW0M697</accession>
<feature type="compositionally biased region" description="Polar residues" evidence="4">
    <location>
        <begin position="87"/>
        <end position="97"/>
    </location>
</feature>
<dbReference type="InterPro" id="IPR039639">
    <property type="entry name" value="IDA-like"/>
</dbReference>
<feature type="region of interest" description="Disordered" evidence="4">
    <location>
        <begin position="78"/>
        <end position="97"/>
    </location>
</feature>
<comment type="caution">
    <text evidence="6">The sequence shown here is derived from an EMBL/GenBank/DDBJ whole genome shotgun (WGS) entry which is preliminary data.</text>
</comment>
<feature type="chain" id="PRO_5043429798" evidence="5">
    <location>
        <begin position="32"/>
        <end position="97"/>
    </location>
</feature>
<evidence type="ECO:0000313" key="7">
    <source>
        <dbReference type="Proteomes" id="UP000237347"/>
    </source>
</evidence>
<dbReference type="AlphaFoldDB" id="A0AAW0M697"/>
<name>A0AAW0M697_QUESU</name>
<gene>
    <name evidence="6" type="primary">IDA</name>
    <name evidence="6" type="ORF">CFP56_010552</name>
</gene>
<keyword evidence="7" id="KW-1185">Reference proteome</keyword>
<organism evidence="6 7">
    <name type="scientific">Quercus suber</name>
    <name type="common">Cork oak</name>
    <dbReference type="NCBI Taxonomy" id="58331"/>
    <lineage>
        <taxon>Eukaryota</taxon>
        <taxon>Viridiplantae</taxon>
        <taxon>Streptophyta</taxon>
        <taxon>Embryophyta</taxon>
        <taxon>Tracheophyta</taxon>
        <taxon>Spermatophyta</taxon>
        <taxon>Magnoliopsida</taxon>
        <taxon>eudicotyledons</taxon>
        <taxon>Gunneridae</taxon>
        <taxon>Pentapetalae</taxon>
        <taxon>rosids</taxon>
        <taxon>fabids</taxon>
        <taxon>Fagales</taxon>
        <taxon>Fagaceae</taxon>
        <taxon>Quercus</taxon>
    </lineage>
</organism>
<comment type="subcellular location">
    <subcellularLocation>
        <location evidence="1">Secreted</location>
        <location evidence="1">Extracellular space</location>
    </subcellularLocation>
</comment>
<proteinExistence type="predicted"/>
<keyword evidence="2" id="KW-0964">Secreted</keyword>
<dbReference type="GO" id="GO:0005576">
    <property type="term" value="C:extracellular region"/>
    <property type="evidence" value="ECO:0007669"/>
    <property type="project" value="UniProtKB-SubCell"/>
</dbReference>
<reference evidence="6 7" key="1">
    <citation type="journal article" date="2018" name="Sci. Data">
        <title>The draft genome sequence of cork oak.</title>
        <authorList>
            <person name="Ramos A.M."/>
            <person name="Usie A."/>
            <person name="Barbosa P."/>
            <person name="Barros P.M."/>
            <person name="Capote T."/>
            <person name="Chaves I."/>
            <person name="Simoes F."/>
            <person name="Abreu I."/>
            <person name="Carrasquinho I."/>
            <person name="Faro C."/>
            <person name="Guimaraes J.B."/>
            <person name="Mendonca D."/>
            <person name="Nobrega F."/>
            <person name="Rodrigues L."/>
            <person name="Saibo N.J.M."/>
            <person name="Varela M.C."/>
            <person name="Egas C."/>
            <person name="Matos J."/>
            <person name="Miguel C.M."/>
            <person name="Oliveira M.M."/>
            <person name="Ricardo C.P."/>
            <person name="Goncalves S."/>
        </authorList>
    </citation>
    <scope>NUCLEOTIDE SEQUENCE [LARGE SCALE GENOMIC DNA]</scope>
    <source>
        <strain evidence="7">cv. HL8</strain>
    </source>
</reference>
<dbReference type="PANTHER" id="PTHR33599:SF20">
    <property type="entry name" value="PROTEIN IDA"/>
    <property type="match status" value="1"/>
</dbReference>
<evidence type="ECO:0000256" key="2">
    <source>
        <dbReference type="ARBA" id="ARBA00022525"/>
    </source>
</evidence>
<dbReference type="Proteomes" id="UP000237347">
    <property type="component" value="Unassembled WGS sequence"/>
</dbReference>
<evidence type="ECO:0000256" key="1">
    <source>
        <dbReference type="ARBA" id="ARBA00004239"/>
    </source>
</evidence>
<dbReference type="EMBL" id="PKMF04000017">
    <property type="protein sequence ID" value="KAK7858746.1"/>
    <property type="molecule type" value="Genomic_DNA"/>
</dbReference>